<dbReference type="InterPro" id="IPR043132">
    <property type="entry name" value="BCAT-like_C"/>
</dbReference>
<evidence type="ECO:0000313" key="2">
    <source>
        <dbReference type="Proteomes" id="UP000184498"/>
    </source>
</evidence>
<keyword evidence="1" id="KW-0032">Aminotransferase</keyword>
<dbReference type="InterPro" id="IPR036038">
    <property type="entry name" value="Aminotransferase-like"/>
</dbReference>
<dbReference type="Gene3D" id="3.30.470.10">
    <property type="match status" value="1"/>
</dbReference>
<keyword evidence="2" id="KW-1185">Reference proteome</keyword>
<dbReference type="AlphaFoldDB" id="A0A1M6RYI7"/>
<gene>
    <name evidence="1" type="ORF">SAMN05444371_2146</name>
</gene>
<dbReference type="Pfam" id="PF01063">
    <property type="entry name" value="Aminotran_4"/>
    <property type="match status" value="1"/>
</dbReference>
<evidence type="ECO:0000313" key="1">
    <source>
        <dbReference type="EMBL" id="SHK37513.1"/>
    </source>
</evidence>
<dbReference type="InterPro" id="IPR001544">
    <property type="entry name" value="Aminotrans_IV"/>
</dbReference>
<dbReference type="Gene3D" id="3.20.10.10">
    <property type="entry name" value="D-amino Acid Aminotransferase, subunit A, domain 2"/>
    <property type="match status" value="1"/>
</dbReference>
<keyword evidence="1" id="KW-0808">Transferase</keyword>
<dbReference type="STRING" id="216903.SAMN05444371_2146"/>
<reference evidence="2" key="1">
    <citation type="submission" date="2016-11" db="EMBL/GenBank/DDBJ databases">
        <authorList>
            <person name="Varghese N."/>
            <person name="Submissions S."/>
        </authorList>
    </citation>
    <scope>NUCLEOTIDE SEQUENCE [LARGE SCALE GENOMIC DNA]</scope>
    <source>
        <strain evidence="2">DSM 18016</strain>
    </source>
</reference>
<dbReference type="EMBL" id="FRAM01000002">
    <property type="protein sequence ID" value="SHK37513.1"/>
    <property type="molecule type" value="Genomic_DNA"/>
</dbReference>
<accession>A0A1M6RYI7</accession>
<organism evidence="1 2">
    <name type="scientific">Epilithonimonas mollis</name>
    <dbReference type="NCBI Taxonomy" id="216903"/>
    <lineage>
        <taxon>Bacteria</taxon>
        <taxon>Pseudomonadati</taxon>
        <taxon>Bacteroidota</taxon>
        <taxon>Flavobacteriia</taxon>
        <taxon>Flavobacteriales</taxon>
        <taxon>Weeksellaceae</taxon>
        <taxon>Chryseobacterium group</taxon>
        <taxon>Epilithonimonas</taxon>
    </lineage>
</organism>
<sequence>MNDFLSFIIFLYTTMQKIVYTQDNLQLLNRSFLFGDSVWVSFFVRNGNLIMSEESYFFLMASMRKMRLNIPLTYTLEFFQELFQREVLDKGIRNGIIQLMAYRIQDEKPLSKSETAFFFEVEESEDILNIQGNIELDLIKEINVNANLLSNIRVHSAENIYAEIYAKENDLDDVILLNPNKKIARSIFGNLLFLQNNVIKIPKQTEGAYISPLMENFVTFIHKNKLAEIEEAEIIAFESQKADEILRISDEKGIHSVSKIRNKTFENEQFSMLVQRWRDAFNLSAL</sequence>
<dbReference type="InterPro" id="IPR043131">
    <property type="entry name" value="BCAT-like_N"/>
</dbReference>
<protein>
    <submittedName>
        <fullName evidence="1">Branched-chain amino acid aminotransferase</fullName>
    </submittedName>
</protein>
<proteinExistence type="predicted"/>
<dbReference type="SUPFAM" id="SSF56752">
    <property type="entry name" value="D-aminoacid aminotransferase-like PLP-dependent enzymes"/>
    <property type="match status" value="1"/>
</dbReference>
<dbReference type="Proteomes" id="UP000184498">
    <property type="component" value="Unassembled WGS sequence"/>
</dbReference>
<dbReference type="GO" id="GO:0008483">
    <property type="term" value="F:transaminase activity"/>
    <property type="evidence" value="ECO:0007669"/>
    <property type="project" value="UniProtKB-KW"/>
</dbReference>
<name>A0A1M6RYI7_9FLAO</name>